<gene>
    <name evidence="8" type="ORF">BCR21_07035</name>
</gene>
<keyword evidence="2" id="KW-0813">Transport</keyword>
<feature type="transmembrane region" description="Helical" evidence="6">
    <location>
        <begin position="167"/>
        <end position="189"/>
    </location>
</feature>
<feature type="transmembrane region" description="Helical" evidence="6">
    <location>
        <begin position="300"/>
        <end position="317"/>
    </location>
</feature>
<dbReference type="SUPFAM" id="SSF103473">
    <property type="entry name" value="MFS general substrate transporter"/>
    <property type="match status" value="1"/>
</dbReference>
<keyword evidence="4 6" id="KW-1133">Transmembrane helix</keyword>
<dbReference type="InterPro" id="IPR020846">
    <property type="entry name" value="MFS_dom"/>
</dbReference>
<dbReference type="InterPro" id="IPR036259">
    <property type="entry name" value="MFS_trans_sf"/>
</dbReference>
<evidence type="ECO:0000256" key="2">
    <source>
        <dbReference type="ARBA" id="ARBA00022448"/>
    </source>
</evidence>
<feature type="transmembrane region" description="Helical" evidence="6">
    <location>
        <begin position="14"/>
        <end position="38"/>
    </location>
</feature>
<evidence type="ECO:0000313" key="8">
    <source>
        <dbReference type="EMBL" id="OEG11984.1"/>
    </source>
</evidence>
<dbReference type="InterPro" id="IPR005829">
    <property type="entry name" value="Sugar_transporter_CS"/>
</dbReference>
<evidence type="ECO:0000256" key="5">
    <source>
        <dbReference type="ARBA" id="ARBA00023136"/>
    </source>
</evidence>
<keyword evidence="3 6" id="KW-0812">Transmembrane</keyword>
<dbReference type="STRING" id="903984.BCR21_07035"/>
<organism evidence="8 9">
    <name type="scientific">Enterococcus ureasiticus</name>
    <dbReference type="NCBI Taxonomy" id="903984"/>
    <lineage>
        <taxon>Bacteria</taxon>
        <taxon>Bacillati</taxon>
        <taxon>Bacillota</taxon>
        <taxon>Bacilli</taxon>
        <taxon>Lactobacillales</taxon>
        <taxon>Enterococcaceae</taxon>
        <taxon>Enterococcus</taxon>
    </lineage>
</organism>
<feature type="transmembrane region" description="Helical" evidence="6">
    <location>
        <begin position="142"/>
        <end position="161"/>
    </location>
</feature>
<feature type="transmembrane region" description="Helical" evidence="6">
    <location>
        <begin position="337"/>
        <end position="357"/>
    </location>
</feature>
<feature type="transmembrane region" description="Helical" evidence="6">
    <location>
        <begin position="369"/>
        <end position="388"/>
    </location>
</feature>
<evidence type="ECO:0000256" key="6">
    <source>
        <dbReference type="SAM" id="Phobius"/>
    </source>
</evidence>
<dbReference type="PROSITE" id="PS50850">
    <property type="entry name" value="MFS"/>
    <property type="match status" value="1"/>
</dbReference>
<protein>
    <submittedName>
        <fullName evidence="8">Multidrug MFS transporter</fullName>
    </submittedName>
</protein>
<dbReference type="AlphaFoldDB" id="A0A1E5GGY3"/>
<proteinExistence type="predicted"/>
<evidence type="ECO:0000259" key="7">
    <source>
        <dbReference type="PROSITE" id="PS50850"/>
    </source>
</evidence>
<keyword evidence="5 6" id="KW-0472">Membrane</keyword>
<keyword evidence="9" id="KW-1185">Reference proteome</keyword>
<comment type="subcellular location">
    <subcellularLocation>
        <location evidence="1">Cell membrane</location>
        <topology evidence="1">Multi-pass membrane protein</topology>
    </subcellularLocation>
</comment>
<feature type="transmembrane region" description="Helical" evidence="6">
    <location>
        <begin position="275"/>
        <end position="294"/>
    </location>
</feature>
<evidence type="ECO:0000256" key="1">
    <source>
        <dbReference type="ARBA" id="ARBA00004651"/>
    </source>
</evidence>
<accession>A0A1E5GGY3</accession>
<comment type="caution">
    <text evidence="8">The sequence shown here is derived from an EMBL/GenBank/DDBJ whole genome shotgun (WGS) entry which is preliminary data.</text>
</comment>
<sequence>MTEHSEEKLFNKGFISITLINFVVYLVYYLLMVIIAVIAQDTLHASLSQAGLASGIYIIGTLFARLFMGKMLELLGRKAVLRYGALFYLITTIAYLYIPSIGILYLVRLLNGFGYGTVSTATNAIVTAYIPKSKHGEGINYYGLSTSLAAAIGPFIGMILLNTTSFYFIILFSIVLIFLTTIACFIFPVKNIQLSAAHKASLSRWTIDSFIEKKVLFISFIAFLMGLSYSSVLSFLSSYAKVIDLVSASSFFFVVYALVITATRPMSGRIFDARGENAVMYPSFIFLTAGLLLLSVTTSSWMLLVSGGLIGLGYGTFMSNGQAICLKASPNSHRIGIALSTYFIGLDLGLGVGPYVLGELRSFLSFQGLYFVASLIPVICTILYALFYRSKAPIYENKLNEQ</sequence>
<dbReference type="OrthoDB" id="9814001at2"/>
<evidence type="ECO:0000256" key="3">
    <source>
        <dbReference type="ARBA" id="ARBA00022692"/>
    </source>
</evidence>
<dbReference type="GO" id="GO:0005886">
    <property type="term" value="C:plasma membrane"/>
    <property type="evidence" value="ECO:0007669"/>
    <property type="project" value="UniProtKB-SubCell"/>
</dbReference>
<dbReference type="InterPro" id="IPR011701">
    <property type="entry name" value="MFS"/>
</dbReference>
<dbReference type="RefSeq" id="WP_069645837.1">
    <property type="nucleotide sequence ID" value="NZ_MIJZ01000012.1"/>
</dbReference>
<evidence type="ECO:0000313" key="9">
    <source>
        <dbReference type="Proteomes" id="UP000094068"/>
    </source>
</evidence>
<evidence type="ECO:0000256" key="4">
    <source>
        <dbReference type="ARBA" id="ARBA00022989"/>
    </source>
</evidence>
<dbReference type="EMBL" id="MIJZ01000012">
    <property type="protein sequence ID" value="OEG11984.1"/>
    <property type="molecule type" value="Genomic_DNA"/>
</dbReference>
<feature type="transmembrane region" description="Helical" evidence="6">
    <location>
        <begin position="50"/>
        <end position="68"/>
    </location>
</feature>
<dbReference type="PROSITE" id="PS00216">
    <property type="entry name" value="SUGAR_TRANSPORT_1"/>
    <property type="match status" value="1"/>
</dbReference>
<reference evidence="9" key="1">
    <citation type="submission" date="2016-09" db="EMBL/GenBank/DDBJ databases">
        <authorList>
            <person name="Gulvik C.A."/>
        </authorList>
    </citation>
    <scope>NUCLEOTIDE SEQUENCE [LARGE SCALE GENOMIC DNA]</scope>
    <source>
        <strain evidence="9">DSM 23328</strain>
    </source>
</reference>
<dbReference type="Proteomes" id="UP000094068">
    <property type="component" value="Unassembled WGS sequence"/>
</dbReference>
<dbReference type="PANTHER" id="PTHR23531">
    <property type="entry name" value="QUINOLENE RESISTANCE PROTEIN NORA"/>
    <property type="match status" value="1"/>
</dbReference>
<feature type="domain" description="Major facilitator superfamily (MFS) profile" evidence="7">
    <location>
        <begin position="13"/>
        <end position="392"/>
    </location>
</feature>
<feature type="transmembrane region" description="Helical" evidence="6">
    <location>
        <begin position="215"/>
        <end position="236"/>
    </location>
</feature>
<name>A0A1E5GGY3_9ENTE</name>
<dbReference type="GO" id="GO:0022857">
    <property type="term" value="F:transmembrane transporter activity"/>
    <property type="evidence" value="ECO:0007669"/>
    <property type="project" value="InterPro"/>
</dbReference>
<feature type="transmembrane region" description="Helical" evidence="6">
    <location>
        <begin position="113"/>
        <end position="130"/>
    </location>
</feature>
<feature type="transmembrane region" description="Helical" evidence="6">
    <location>
        <begin position="242"/>
        <end position="263"/>
    </location>
</feature>
<dbReference type="PANTHER" id="PTHR23531:SF1">
    <property type="entry name" value="QUINOLENE RESISTANCE PROTEIN NORA"/>
    <property type="match status" value="1"/>
</dbReference>
<dbReference type="InterPro" id="IPR052714">
    <property type="entry name" value="MFS_Exporter"/>
</dbReference>
<feature type="transmembrane region" description="Helical" evidence="6">
    <location>
        <begin position="80"/>
        <end position="107"/>
    </location>
</feature>
<dbReference type="Gene3D" id="1.20.1250.20">
    <property type="entry name" value="MFS general substrate transporter like domains"/>
    <property type="match status" value="1"/>
</dbReference>
<dbReference type="CDD" id="cd17489">
    <property type="entry name" value="MFS_YfcJ_like"/>
    <property type="match status" value="1"/>
</dbReference>
<dbReference type="Pfam" id="PF07690">
    <property type="entry name" value="MFS_1"/>
    <property type="match status" value="1"/>
</dbReference>